<dbReference type="PANTHER" id="PTHR11610">
    <property type="entry name" value="LIPASE"/>
    <property type="match status" value="1"/>
</dbReference>
<dbReference type="Pfam" id="PF00151">
    <property type="entry name" value="Lipase"/>
    <property type="match status" value="1"/>
</dbReference>
<dbReference type="SUPFAM" id="SSF53474">
    <property type="entry name" value="alpha/beta-Hydrolases"/>
    <property type="match status" value="1"/>
</dbReference>
<dbReference type="InterPro" id="IPR000734">
    <property type="entry name" value="TAG_lipase"/>
</dbReference>
<evidence type="ECO:0000256" key="1">
    <source>
        <dbReference type="ARBA" id="ARBA00004613"/>
    </source>
</evidence>
<evidence type="ECO:0000313" key="6">
    <source>
        <dbReference type="EMBL" id="JAP85984.1"/>
    </source>
</evidence>
<dbReference type="EMBL" id="GEDV01002573">
    <property type="protein sequence ID" value="JAP85984.1"/>
    <property type="molecule type" value="Transcribed_RNA"/>
</dbReference>
<evidence type="ECO:0000256" key="2">
    <source>
        <dbReference type="ARBA" id="ARBA00010701"/>
    </source>
</evidence>
<dbReference type="GO" id="GO:0005615">
    <property type="term" value="C:extracellular space"/>
    <property type="evidence" value="ECO:0007669"/>
    <property type="project" value="TreeGrafter"/>
</dbReference>
<dbReference type="InterPro" id="IPR013818">
    <property type="entry name" value="Lipase"/>
</dbReference>
<dbReference type="InterPro" id="IPR029058">
    <property type="entry name" value="AB_hydrolase_fold"/>
</dbReference>
<dbReference type="AlphaFoldDB" id="A0A131Z3L2"/>
<reference evidence="6" key="1">
    <citation type="journal article" date="2016" name="Ticks Tick Borne Dis.">
        <title>De novo assembly and annotation of the salivary gland transcriptome of Rhipicephalus appendiculatus male and female ticks during blood feeding.</title>
        <authorList>
            <person name="de Castro M.H."/>
            <person name="de Klerk D."/>
            <person name="Pienaar R."/>
            <person name="Latif A.A."/>
            <person name="Rees D.J."/>
            <person name="Mans B.J."/>
        </authorList>
    </citation>
    <scope>NUCLEOTIDE SEQUENCE</scope>
    <source>
        <tissue evidence="6">Salivary glands</tissue>
    </source>
</reference>
<name>A0A131Z3L2_RHIAP</name>
<comment type="similarity">
    <text evidence="2 4">Belongs to the AB hydrolase superfamily. Lipase family.</text>
</comment>
<dbReference type="GO" id="GO:0016298">
    <property type="term" value="F:lipase activity"/>
    <property type="evidence" value="ECO:0007669"/>
    <property type="project" value="InterPro"/>
</dbReference>
<dbReference type="PRINTS" id="PR00821">
    <property type="entry name" value="TAGLIPASE"/>
</dbReference>
<evidence type="ECO:0000256" key="4">
    <source>
        <dbReference type="RuleBase" id="RU004262"/>
    </source>
</evidence>
<dbReference type="InterPro" id="IPR033906">
    <property type="entry name" value="Lipase_N"/>
</dbReference>
<evidence type="ECO:0000256" key="3">
    <source>
        <dbReference type="ARBA" id="ARBA00022525"/>
    </source>
</evidence>
<proteinExistence type="inferred from homology"/>
<dbReference type="Gene3D" id="3.40.50.1820">
    <property type="entry name" value="alpha/beta hydrolase"/>
    <property type="match status" value="1"/>
</dbReference>
<comment type="subcellular location">
    <subcellularLocation>
        <location evidence="1">Secreted</location>
    </subcellularLocation>
</comment>
<feature type="domain" description="Lipase" evidence="5">
    <location>
        <begin position="158"/>
        <end position="449"/>
    </location>
</feature>
<organism evidence="6">
    <name type="scientific">Rhipicephalus appendiculatus</name>
    <name type="common">Brown ear tick</name>
    <dbReference type="NCBI Taxonomy" id="34631"/>
    <lineage>
        <taxon>Eukaryota</taxon>
        <taxon>Metazoa</taxon>
        <taxon>Ecdysozoa</taxon>
        <taxon>Arthropoda</taxon>
        <taxon>Chelicerata</taxon>
        <taxon>Arachnida</taxon>
        <taxon>Acari</taxon>
        <taxon>Parasitiformes</taxon>
        <taxon>Ixodida</taxon>
        <taxon>Ixodoidea</taxon>
        <taxon>Ixodidae</taxon>
        <taxon>Rhipicephalinae</taxon>
        <taxon>Rhipicephalus</taxon>
        <taxon>Rhipicephalus</taxon>
    </lineage>
</organism>
<evidence type="ECO:0000259" key="5">
    <source>
        <dbReference type="Pfam" id="PF00151"/>
    </source>
</evidence>
<accession>A0A131Z3L2</accession>
<dbReference type="GO" id="GO:0016042">
    <property type="term" value="P:lipid catabolic process"/>
    <property type="evidence" value="ECO:0007669"/>
    <property type="project" value="TreeGrafter"/>
</dbReference>
<dbReference type="PANTHER" id="PTHR11610:SF173">
    <property type="entry name" value="LIPASE DOMAIN-CONTAINING PROTEIN-RELATED"/>
    <property type="match status" value="1"/>
</dbReference>
<sequence length="472" mass="53013">MLATTSMTYIFAIMVCGLHAKKQETTALPKMKNAPEEWTDKKYSHDGWSRNLVDDNVLAQNVLKELKNISADGIAEVYKLFLEHHTKEKRELRRDSAVAQVAKALLDLATRTADQMITVVIVHVLRYLYKKRNTPRCYENVGCFYYEDRLGLDLGAPDKPEDVGTVINLYGSEFNYTIKVDTSVWKQKYVVNWQIDLEKPLCAVIHGFNFNDDIDWMQKMRVALMKKVKCNVLIVTWLKGASIPDYTRAASNTAMVGALLSQLLQDMIRTSNGRLTANGIHVIGFSLGAQAAGFCGRHFYNNTRDKIGRITGLDPAGPLFQGTNVALSKADADFVDIIHTNAGPFHKSMFGMTGPAGHVDFYPNGGGQQLGCEYDMDLGCSHARAIELFTESLTSQCPFTAYPCGSDWTNLLGRGEETDWWCSQSMGYNSVNQQGRGQFYLRTYAKKPYCIRSTQTLIQDSLRKEPFPVPLR</sequence>
<keyword evidence="3" id="KW-0964">Secreted</keyword>
<dbReference type="CDD" id="cd00707">
    <property type="entry name" value="Pancreat_lipase_like"/>
    <property type="match status" value="1"/>
</dbReference>
<protein>
    <submittedName>
        <fullName evidence="6">Pancreatic lipase-related protein 1</fullName>
    </submittedName>
</protein>